<keyword evidence="1" id="KW-0472">Membrane</keyword>
<feature type="transmembrane region" description="Helical" evidence="1">
    <location>
        <begin position="120"/>
        <end position="139"/>
    </location>
</feature>
<dbReference type="Proteomes" id="UP000246278">
    <property type="component" value="Unassembled WGS sequence"/>
</dbReference>
<reference evidence="3" key="1">
    <citation type="submission" date="2017-10" db="EMBL/GenBank/DDBJ databases">
        <authorList>
            <person name="Gaisin V.A."/>
            <person name="Rysina M.S."/>
            <person name="Grouzdev D.S."/>
        </authorList>
    </citation>
    <scope>NUCLEOTIDE SEQUENCE [LARGE SCALE GENOMIC DNA]</scope>
    <source>
        <strain evidence="3">V1</strain>
    </source>
</reference>
<evidence type="ECO:0000256" key="1">
    <source>
        <dbReference type="SAM" id="Phobius"/>
    </source>
</evidence>
<evidence type="ECO:0000313" key="2">
    <source>
        <dbReference type="EMBL" id="PWW81285.1"/>
    </source>
</evidence>
<keyword evidence="3" id="KW-1185">Reference proteome</keyword>
<keyword evidence="1" id="KW-0812">Transmembrane</keyword>
<gene>
    <name evidence="2" type="ORF">CR164_11130</name>
</gene>
<dbReference type="EMBL" id="PDNZ01000008">
    <property type="protein sequence ID" value="PWW81285.1"/>
    <property type="molecule type" value="Genomic_DNA"/>
</dbReference>
<feature type="transmembrane region" description="Helical" evidence="1">
    <location>
        <begin position="58"/>
        <end position="80"/>
    </location>
</feature>
<organism evidence="2 3">
    <name type="scientific">Prosthecochloris marina</name>
    <dbReference type="NCBI Taxonomy" id="2017681"/>
    <lineage>
        <taxon>Bacteria</taxon>
        <taxon>Pseudomonadati</taxon>
        <taxon>Chlorobiota</taxon>
        <taxon>Chlorobiia</taxon>
        <taxon>Chlorobiales</taxon>
        <taxon>Chlorobiaceae</taxon>
        <taxon>Prosthecochloris</taxon>
    </lineage>
</organism>
<proteinExistence type="predicted"/>
<name>A0A317T3U4_9CHLB</name>
<dbReference type="RefSeq" id="WP_110024073.1">
    <property type="nucleotide sequence ID" value="NZ_PDNZ01000008.1"/>
</dbReference>
<evidence type="ECO:0000313" key="3">
    <source>
        <dbReference type="Proteomes" id="UP000246278"/>
    </source>
</evidence>
<feature type="transmembrane region" description="Helical" evidence="1">
    <location>
        <begin position="86"/>
        <end position="108"/>
    </location>
</feature>
<accession>A0A317T3U4</accession>
<feature type="transmembrane region" description="Helical" evidence="1">
    <location>
        <begin position="145"/>
        <end position="170"/>
    </location>
</feature>
<comment type="caution">
    <text evidence="2">The sequence shown here is derived from an EMBL/GenBank/DDBJ whole genome shotgun (WGS) entry which is preliminary data.</text>
</comment>
<dbReference type="AlphaFoldDB" id="A0A317T3U4"/>
<keyword evidence="1" id="KW-1133">Transmembrane helix</keyword>
<sequence length="174" mass="17923">MVVPASHGVGTGNKRICSKMIQLSTQSLAVLSSPRIFSAIVVLITALFIICRRGWDGAAILSLVLTAGIVSESMLSALTGSVLQEIGLSCPYGTAAYAAAAVIVYIFFSRSTVADTLFTALFLLLSALLAVSGIFAGMYSPGAAAVGILVGIASSGLVYTAVVSMVKYYLSMGR</sequence>
<feature type="transmembrane region" description="Helical" evidence="1">
    <location>
        <begin position="28"/>
        <end position="51"/>
    </location>
</feature>
<protein>
    <submittedName>
        <fullName evidence="2">Uncharacterized protein</fullName>
    </submittedName>
</protein>